<proteinExistence type="predicted"/>
<name>A0A5E4Z8X2_9BURK</name>
<accession>A0A5E4Z8X2</accession>
<reference evidence="2 3" key="1">
    <citation type="submission" date="2019-08" db="EMBL/GenBank/DDBJ databases">
        <authorList>
            <person name="Peeters C."/>
        </authorList>
    </citation>
    <scope>NUCLEOTIDE SEQUENCE [LARGE SCALE GENOMIC DNA]</scope>
    <source>
        <strain evidence="2 3">LMG 31108</strain>
    </source>
</reference>
<protein>
    <submittedName>
        <fullName evidence="2">Uncharacterized protein</fullName>
    </submittedName>
</protein>
<evidence type="ECO:0000256" key="1">
    <source>
        <dbReference type="SAM" id="MobiDB-lite"/>
    </source>
</evidence>
<dbReference type="AlphaFoldDB" id="A0A5E4Z8X2"/>
<dbReference type="EMBL" id="CABPSB010000048">
    <property type="protein sequence ID" value="VVE57761.1"/>
    <property type="molecule type" value="Genomic_DNA"/>
</dbReference>
<dbReference type="RefSeq" id="WP_150671653.1">
    <property type="nucleotide sequence ID" value="NZ_CABPSB010000048.1"/>
</dbReference>
<gene>
    <name evidence="2" type="ORF">PAN31108_05239</name>
</gene>
<sequence>MQLPQWNLGTPQNIATLIKALGDAMRPVIRQINELSTGQASATNNRASGPPAAGTTTAYAQGDFVKNDAPAELGASGAKYVVTGWICVAAGTPGTWKECRCLTGS</sequence>
<dbReference type="Proteomes" id="UP000406256">
    <property type="component" value="Unassembled WGS sequence"/>
</dbReference>
<feature type="region of interest" description="Disordered" evidence="1">
    <location>
        <begin position="36"/>
        <end position="55"/>
    </location>
</feature>
<feature type="compositionally biased region" description="Polar residues" evidence="1">
    <location>
        <begin position="36"/>
        <end position="47"/>
    </location>
</feature>
<evidence type="ECO:0000313" key="2">
    <source>
        <dbReference type="EMBL" id="VVE57761.1"/>
    </source>
</evidence>
<evidence type="ECO:0000313" key="3">
    <source>
        <dbReference type="Proteomes" id="UP000406256"/>
    </source>
</evidence>
<keyword evidence="3" id="KW-1185">Reference proteome</keyword>
<organism evidence="2 3">
    <name type="scientific">Pandoraea anhela</name>
    <dbReference type="NCBI Taxonomy" id="2508295"/>
    <lineage>
        <taxon>Bacteria</taxon>
        <taxon>Pseudomonadati</taxon>
        <taxon>Pseudomonadota</taxon>
        <taxon>Betaproteobacteria</taxon>
        <taxon>Burkholderiales</taxon>
        <taxon>Burkholderiaceae</taxon>
        <taxon>Pandoraea</taxon>
    </lineage>
</organism>
<dbReference type="OrthoDB" id="8909425at2"/>